<dbReference type="EMBL" id="JAGSXJ010000012">
    <property type="protein sequence ID" value="KAH6686862.1"/>
    <property type="molecule type" value="Genomic_DNA"/>
</dbReference>
<name>A0A9P8VC65_9PEZI</name>
<evidence type="ECO:0000256" key="1">
    <source>
        <dbReference type="SAM" id="MobiDB-lite"/>
    </source>
</evidence>
<keyword evidence="3" id="KW-1185">Reference proteome</keyword>
<dbReference type="OrthoDB" id="5376140at2759"/>
<gene>
    <name evidence="2" type="ORF">F5X68DRAFT_208113</name>
</gene>
<dbReference type="AlphaFoldDB" id="A0A9P8VC65"/>
<evidence type="ECO:0000313" key="3">
    <source>
        <dbReference type="Proteomes" id="UP000770015"/>
    </source>
</evidence>
<organism evidence="2 3">
    <name type="scientific">Plectosphaerella plurivora</name>
    <dbReference type="NCBI Taxonomy" id="936078"/>
    <lineage>
        <taxon>Eukaryota</taxon>
        <taxon>Fungi</taxon>
        <taxon>Dikarya</taxon>
        <taxon>Ascomycota</taxon>
        <taxon>Pezizomycotina</taxon>
        <taxon>Sordariomycetes</taxon>
        <taxon>Hypocreomycetidae</taxon>
        <taxon>Glomerellales</taxon>
        <taxon>Plectosphaerellaceae</taxon>
        <taxon>Plectosphaerella</taxon>
    </lineage>
</organism>
<proteinExistence type="predicted"/>
<protein>
    <submittedName>
        <fullName evidence="2">Uncharacterized protein</fullName>
    </submittedName>
</protein>
<dbReference type="Proteomes" id="UP000770015">
    <property type="component" value="Unassembled WGS sequence"/>
</dbReference>
<feature type="region of interest" description="Disordered" evidence="1">
    <location>
        <begin position="924"/>
        <end position="950"/>
    </location>
</feature>
<feature type="compositionally biased region" description="Basic and acidic residues" evidence="1">
    <location>
        <begin position="933"/>
        <end position="950"/>
    </location>
</feature>
<comment type="caution">
    <text evidence="2">The sequence shown here is derived from an EMBL/GenBank/DDBJ whole genome shotgun (WGS) entry which is preliminary data.</text>
</comment>
<reference evidence="2" key="1">
    <citation type="journal article" date="2021" name="Nat. Commun.">
        <title>Genetic determinants of endophytism in the Arabidopsis root mycobiome.</title>
        <authorList>
            <person name="Mesny F."/>
            <person name="Miyauchi S."/>
            <person name="Thiergart T."/>
            <person name="Pickel B."/>
            <person name="Atanasova L."/>
            <person name="Karlsson M."/>
            <person name="Huettel B."/>
            <person name="Barry K.W."/>
            <person name="Haridas S."/>
            <person name="Chen C."/>
            <person name="Bauer D."/>
            <person name="Andreopoulos W."/>
            <person name="Pangilinan J."/>
            <person name="LaButti K."/>
            <person name="Riley R."/>
            <person name="Lipzen A."/>
            <person name="Clum A."/>
            <person name="Drula E."/>
            <person name="Henrissat B."/>
            <person name="Kohler A."/>
            <person name="Grigoriev I.V."/>
            <person name="Martin F.M."/>
            <person name="Hacquard S."/>
        </authorList>
    </citation>
    <scope>NUCLEOTIDE SEQUENCE</scope>
    <source>
        <strain evidence="2">MPI-SDFR-AT-0117</strain>
    </source>
</reference>
<accession>A0A9P8VC65</accession>
<evidence type="ECO:0000313" key="2">
    <source>
        <dbReference type="EMBL" id="KAH6686862.1"/>
    </source>
</evidence>
<sequence length="985" mass="110724">MRRLLLARPYGALPGSLPRGARALTATLAAQHRTHILRHTSCISSQAHPAFTREAPAPAARPTPRRAINLSLPTDHLNVALSVYHGVALEPGSKDLQLVTKLAKLDDTRPSVVTAQMIMFISPNLPPDLLGILQDNQGWDRKLTKVVDQKYSKDEVFVWARLLTAKTSDDQVKAYINHAGPKPLFLLNYLLRKEAHRNKGMSAQSLEFLIEYCEKNPNDVLRTPRDADPNNYSSGAVSLNPAPIEEVLGRFLGLARRIRPKAVVKVADFVAACLEKLTPTSASPDAVYRFKCRIFTSVLRRLAIPPRRSAYKHRRHSWEGILRLLSLSSGLEKPFVIDRASYRAIRSVLLGVPKADAERDSATALSGTWPPYRILRDGMEEETPLEEFASRAVKAGTMMVEAGYAKELSDLVIDVLGGSNIDGTPTIQTRSIISQRRMDSMSPSDLWAAQVRATRNPEEAWQVFQRPPLPDMRPDAVVYQQMFYKLLARHAEDHHRNLPGDGRETFPFDDLNYSDFEKARLTPPTLDQLMSAMDQDGIPLEGEALRGLLRHVPTIHLALECINQSSLPLPQQMALENLLRAGRFQESPEYMRRYHNVIPTDIRRMPKDLVQVAVELLCRLHPNLTSAGLEAVRHSQLGRIHRARRVAQSLAHRGHPRLWEIILEATSRPNILLAADMTDRSGKNVLLFSGKTLAIAQHSCNITPSMFMSFSRVVRKTMESIVSSLVESIGSGNNQPLMTFSPAYNHPTAASSRPLLADWPDYSRQVRLVHLLDSAQGAVKAMWQILSEVRASDGKPDDAMVNGVIINNYMCVLAFVGDHGEMEQLLRWTLEHIATVEDGSDIKGLTQLGRALCAFRAFAEPMLPEETVDTLRHEFEDPRGKIRRALDIQWPSDEEVSRYAESDHWGNRQQLILLLQEVRNLRRHGGNDGGEGGARREREQETSAKAWEPHEQLKKHLSRFERELVENWGFPGLALYNKSKELVGW</sequence>